<dbReference type="Proteomes" id="UP000004597">
    <property type="component" value="Unassembled WGS sequence"/>
</dbReference>
<evidence type="ECO:0000313" key="6">
    <source>
        <dbReference type="Proteomes" id="UP000004597"/>
    </source>
</evidence>
<dbReference type="GO" id="GO:0003677">
    <property type="term" value="F:DNA binding"/>
    <property type="evidence" value="ECO:0007669"/>
    <property type="project" value="UniProtKB-KW"/>
</dbReference>
<reference evidence="5 6" key="1">
    <citation type="submission" date="2011-10" db="EMBL/GenBank/DDBJ databases">
        <title>The Genome Sequence of Prevotella histicola F0411.</title>
        <authorList>
            <consortium name="The Broad Institute Genome Sequencing Platform"/>
            <person name="Earl A."/>
            <person name="Ward D."/>
            <person name="Feldgarden M."/>
            <person name="Gevers D."/>
            <person name="Izard J."/>
            <person name="Ganesan A."/>
            <person name="Blanton J.M."/>
            <person name="Baranova O.V."/>
            <person name="Tanner A.C."/>
            <person name="Mathney J.M.J."/>
            <person name="Dewhirst F.E."/>
            <person name="Young S.K."/>
            <person name="Zeng Q."/>
            <person name="Gargeya S."/>
            <person name="Fitzgerald M."/>
            <person name="Haas B."/>
            <person name="Abouelleil A."/>
            <person name="Alvarado L."/>
            <person name="Arachchi H.M."/>
            <person name="Berlin A."/>
            <person name="Brown A."/>
            <person name="Chapman S.B."/>
            <person name="Chen Z."/>
            <person name="Dunbar C."/>
            <person name="Freedman E."/>
            <person name="Gearin G."/>
            <person name="Gellesch M."/>
            <person name="Goldberg J."/>
            <person name="Griggs A."/>
            <person name="Gujja S."/>
            <person name="Heiman D."/>
            <person name="Howarth C."/>
            <person name="Larson L."/>
            <person name="Lui A."/>
            <person name="MacDonald P.J.P."/>
            <person name="Montmayeur A."/>
            <person name="Murphy C."/>
            <person name="Neiman D."/>
            <person name="Pearson M."/>
            <person name="Priest M."/>
            <person name="Roberts A."/>
            <person name="Saif S."/>
            <person name="Shea T."/>
            <person name="Shenoy N."/>
            <person name="Sisk P."/>
            <person name="Stolte C."/>
            <person name="Sykes S."/>
            <person name="Wortman J."/>
            <person name="Nusbaum C."/>
            <person name="Birren B."/>
        </authorList>
    </citation>
    <scope>NUCLEOTIDE SEQUENCE [LARGE SCALE GENOMIC DNA]</scope>
    <source>
        <strain evidence="5 6">F0411</strain>
    </source>
</reference>
<protein>
    <recommendedName>
        <fullName evidence="4">Type I restriction modification DNA specificity domain-containing protein</fullName>
    </recommendedName>
</protein>
<name>G6AJV5_9BACT</name>
<comment type="caution">
    <text evidence="5">The sequence shown here is derived from an EMBL/GenBank/DDBJ whole genome shotgun (WGS) entry which is preliminary data.</text>
</comment>
<dbReference type="Pfam" id="PF01420">
    <property type="entry name" value="Methylase_S"/>
    <property type="match status" value="1"/>
</dbReference>
<keyword evidence="2" id="KW-0680">Restriction system</keyword>
<dbReference type="STRING" id="857291.HMPREF9138_02382"/>
<sequence>MAKQLYDYWFVQFDFPDENGKPYKSSGGKMVWNDILTREIPEDWNISELNKWLEIKSGFAFKSDTYVSQGTYKVITIKNVQDHHLETTNCDFVNEIPQGLKAWCRLSVNDRLISLTGNCGRLCLVTEENLLLNQRVGLLSCREDILDYAYLLLSSKEFQTLSNNLAMGAAQANLSPVELCKSMAIIPPEKLLEAFNQWIRPIIGKFIQNEILITTLIKQRDELLPFLMNGQVKVGVERSRLNYDLAYQTSFFFLNSIVRSIACSCMDFISLVRFISSRNNAFTLFSAV</sequence>
<organism evidence="5 6">
    <name type="scientific">Prevotella histicola F0411</name>
    <dbReference type="NCBI Taxonomy" id="857291"/>
    <lineage>
        <taxon>Bacteria</taxon>
        <taxon>Pseudomonadati</taxon>
        <taxon>Bacteroidota</taxon>
        <taxon>Bacteroidia</taxon>
        <taxon>Bacteroidales</taxon>
        <taxon>Prevotellaceae</taxon>
        <taxon>Prevotella</taxon>
    </lineage>
</organism>
<dbReference type="EMBL" id="AFXP01000026">
    <property type="protein sequence ID" value="EHG15002.1"/>
    <property type="molecule type" value="Genomic_DNA"/>
</dbReference>
<dbReference type="GO" id="GO:0009307">
    <property type="term" value="P:DNA restriction-modification system"/>
    <property type="evidence" value="ECO:0007669"/>
    <property type="project" value="UniProtKB-KW"/>
</dbReference>
<accession>G6AJV5</accession>
<evidence type="ECO:0000256" key="3">
    <source>
        <dbReference type="ARBA" id="ARBA00023125"/>
    </source>
</evidence>
<proteinExistence type="inferred from homology"/>
<dbReference type="PANTHER" id="PTHR30408">
    <property type="entry name" value="TYPE-1 RESTRICTION ENZYME ECOKI SPECIFICITY PROTEIN"/>
    <property type="match status" value="1"/>
</dbReference>
<feature type="domain" description="Type I restriction modification DNA specificity" evidence="4">
    <location>
        <begin position="41"/>
        <end position="187"/>
    </location>
</feature>
<dbReference type="HOGENOM" id="CLU_021095_9_1_10"/>
<keyword evidence="6" id="KW-1185">Reference proteome</keyword>
<dbReference type="InterPro" id="IPR000055">
    <property type="entry name" value="Restrct_endonuc_typeI_TRD"/>
</dbReference>
<evidence type="ECO:0000256" key="2">
    <source>
        <dbReference type="ARBA" id="ARBA00022747"/>
    </source>
</evidence>
<dbReference type="PANTHER" id="PTHR30408:SF13">
    <property type="entry name" value="TYPE I RESTRICTION ENZYME HINDI SPECIFICITY SUBUNIT"/>
    <property type="match status" value="1"/>
</dbReference>
<dbReference type="InterPro" id="IPR044946">
    <property type="entry name" value="Restrct_endonuc_typeI_TRD_sf"/>
</dbReference>
<evidence type="ECO:0000259" key="4">
    <source>
        <dbReference type="Pfam" id="PF01420"/>
    </source>
</evidence>
<comment type="similarity">
    <text evidence="1">Belongs to the type-I restriction system S methylase family.</text>
</comment>
<evidence type="ECO:0000256" key="1">
    <source>
        <dbReference type="ARBA" id="ARBA00010923"/>
    </source>
</evidence>
<evidence type="ECO:0000313" key="5">
    <source>
        <dbReference type="EMBL" id="EHG15002.1"/>
    </source>
</evidence>
<dbReference type="PATRIC" id="fig|857291.3.peg.2383"/>
<dbReference type="InterPro" id="IPR052021">
    <property type="entry name" value="Type-I_RS_S_subunit"/>
</dbReference>
<dbReference type="SUPFAM" id="SSF116734">
    <property type="entry name" value="DNA methylase specificity domain"/>
    <property type="match status" value="1"/>
</dbReference>
<dbReference type="Gene3D" id="3.90.220.20">
    <property type="entry name" value="DNA methylase specificity domains"/>
    <property type="match status" value="1"/>
</dbReference>
<keyword evidence="3" id="KW-0238">DNA-binding</keyword>
<gene>
    <name evidence="5" type="ORF">HMPREF9138_02382</name>
</gene>
<dbReference type="AlphaFoldDB" id="G6AJV5"/>